<sequence length="170" mass="18235">MLKYADFDVPGGTLTVVTDPAATGDRGKRSYGAVIAATYRGLDDAIERIEGYDAPVRAPLDPVAAAIGRYCDGELLALDEISVRQQGGPYQCEVWLHMRMIRPGTVDSYGELARRSGRPRAFRAVGTACSSNLIALFVPCHRVVASNGLGGYGYGLQVKRALLDHEGAAY</sequence>
<evidence type="ECO:0000256" key="7">
    <source>
        <dbReference type="ARBA" id="ARBA00023204"/>
    </source>
</evidence>
<evidence type="ECO:0000259" key="9">
    <source>
        <dbReference type="Pfam" id="PF01035"/>
    </source>
</evidence>
<accession>A0A6J6TLA6</accession>
<evidence type="ECO:0000256" key="5">
    <source>
        <dbReference type="ARBA" id="ARBA00022679"/>
    </source>
</evidence>
<evidence type="ECO:0000256" key="4">
    <source>
        <dbReference type="ARBA" id="ARBA00022603"/>
    </source>
</evidence>
<evidence type="ECO:0000256" key="1">
    <source>
        <dbReference type="ARBA" id="ARBA00001286"/>
    </source>
</evidence>
<keyword evidence="7" id="KW-0234">DNA repair</keyword>
<dbReference type="GO" id="GO:0003908">
    <property type="term" value="F:methylated-DNA-[protein]-cysteine S-methyltransferase activity"/>
    <property type="evidence" value="ECO:0007669"/>
    <property type="project" value="UniProtKB-EC"/>
</dbReference>
<dbReference type="SUPFAM" id="SSF46767">
    <property type="entry name" value="Methylated DNA-protein cysteine methyltransferase, C-terminal domain"/>
    <property type="match status" value="1"/>
</dbReference>
<evidence type="ECO:0000256" key="8">
    <source>
        <dbReference type="ARBA" id="ARBA00049348"/>
    </source>
</evidence>
<gene>
    <name evidence="10" type="ORF">UFOPK2810_00675</name>
</gene>
<comment type="catalytic activity">
    <reaction evidence="8">
        <text>a 6-O-methyl-2'-deoxyguanosine in DNA + L-cysteinyl-[protein] = S-methyl-L-cysteinyl-[protein] + a 2'-deoxyguanosine in DNA</text>
        <dbReference type="Rhea" id="RHEA:24000"/>
        <dbReference type="Rhea" id="RHEA-COMP:10131"/>
        <dbReference type="Rhea" id="RHEA-COMP:10132"/>
        <dbReference type="Rhea" id="RHEA-COMP:11367"/>
        <dbReference type="Rhea" id="RHEA-COMP:11368"/>
        <dbReference type="ChEBI" id="CHEBI:29950"/>
        <dbReference type="ChEBI" id="CHEBI:82612"/>
        <dbReference type="ChEBI" id="CHEBI:85445"/>
        <dbReference type="ChEBI" id="CHEBI:85448"/>
        <dbReference type="EC" id="2.1.1.63"/>
    </reaction>
</comment>
<dbReference type="InterPro" id="IPR014048">
    <property type="entry name" value="MethylDNA_cys_MeTrfase_DNA-bd"/>
</dbReference>
<organism evidence="10">
    <name type="scientific">freshwater metagenome</name>
    <dbReference type="NCBI Taxonomy" id="449393"/>
    <lineage>
        <taxon>unclassified sequences</taxon>
        <taxon>metagenomes</taxon>
        <taxon>ecological metagenomes</taxon>
    </lineage>
</organism>
<keyword evidence="6" id="KW-0227">DNA damage</keyword>
<dbReference type="InterPro" id="IPR001497">
    <property type="entry name" value="MethylDNA_cys_MeTrfase_AS"/>
</dbReference>
<evidence type="ECO:0000256" key="2">
    <source>
        <dbReference type="ARBA" id="ARBA00008711"/>
    </source>
</evidence>
<comment type="similarity">
    <text evidence="2">Belongs to the MGMT family.</text>
</comment>
<dbReference type="Pfam" id="PF01035">
    <property type="entry name" value="DNA_binding_1"/>
    <property type="match status" value="1"/>
</dbReference>
<dbReference type="CDD" id="cd06445">
    <property type="entry name" value="ATase"/>
    <property type="match status" value="1"/>
</dbReference>
<feature type="domain" description="Methylated-DNA-[protein]-cysteine S-methyltransferase DNA binding" evidence="9">
    <location>
        <begin position="90"/>
        <end position="168"/>
    </location>
</feature>
<proteinExistence type="inferred from homology"/>
<dbReference type="PANTHER" id="PTHR10815">
    <property type="entry name" value="METHYLATED-DNA--PROTEIN-CYSTEINE METHYLTRANSFERASE"/>
    <property type="match status" value="1"/>
</dbReference>
<dbReference type="InterPro" id="IPR036388">
    <property type="entry name" value="WH-like_DNA-bd_sf"/>
</dbReference>
<dbReference type="InterPro" id="IPR036217">
    <property type="entry name" value="MethylDNA_cys_MeTrfase_DNAb"/>
</dbReference>
<dbReference type="FunFam" id="1.10.10.10:FF:000214">
    <property type="entry name" value="Methylated-DNA--protein-cysteine methyltransferase"/>
    <property type="match status" value="1"/>
</dbReference>
<reference evidence="10" key="1">
    <citation type="submission" date="2020-05" db="EMBL/GenBank/DDBJ databases">
        <authorList>
            <person name="Chiriac C."/>
            <person name="Salcher M."/>
            <person name="Ghai R."/>
            <person name="Kavagutti S V."/>
        </authorList>
    </citation>
    <scope>NUCLEOTIDE SEQUENCE</scope>
</reference>
<evidence type="ECO:0000256" key="6">
    <source>
        <dbReference type="ARBA" id="ARBA00022763"/>
    </source>
</evidence>
<name>A0A6J6TLA6_9ZZZZ</name>
<dbReference type="GO" id="GO:0006281">
    <property type="term" value="P:DNA repair"/>
    <property type="evidence" value="ECO:0007669"/>
    <property type="project" value="UniProtKB-KW"/>
</dbReference>
<dbReference type="EC" id="2.1.1.63" evidence="3"/>
<dbReference type="GO" id="GO:0032259">
    <property type="term" value="P:methylation"/>
    <property type="evidence" value="ECO:0007669"/>
    <property type="project" value="UniProtKB-KW"/>
</dbReference>
<dbReference type="PROSITE" id="PS00374">
    <property type="entry name" value="MGMT"/>
    <property type="match status" value="1"/>
</dbReference>
<protein>
    <recommendedName>
        <fullName evidence="3">methylated-DNA--[protein]-cysteine S-methyltransferase</fullName>
        <ecNumber evidence="3">2.1.1.63</ecNumber>
    </recommendedName>
</protein>
<comment type="catalytic activity">
    <reaction evidence="1">
        <text>a 4-O-methyl-thymidine in DNA + L-cysteinyl-[protein] = a thymidine in DNA + S-methyl-L-cysteinyl-[protein]</text>
        <dbReference type="Rhea" id="RHEA:53428"/>
        <dbReference type="Rhea" id="RHEA-COMP:10131"/>
        <dbReference type="Rhea" id="RHEA-COMP:10132"/>
        <dbReference type="Rhea" id="RHEA-COMP:13555"/>
        <dbReference type="Rhea" id="RHEA-COMP:13556"/>
        <dbReference type="ChEBI" id="CHEBI:29950"/>
        <dbReference type="ChEBI" id="CHEBI:82612"/>
        <dbReference type="ChEBI" id="CHEBI:137386"/>
        <dbReference type="ChEBI" id="CHEBI:137387"/>
        <dbReference type="EC" id="2.1.1.63"/>
    </reaction>
</comment>
<keyword evidence="5" id="KW-0808">Transferase</keyword>
<dbReference type="Gene3D" id="1.10.10.10">
    <property type="entry name" value="Winged helix-like DNA-binding domain superfamily/Winged helix DNA-binding domain"/>
    <property type="match status" value="1"/>
</dbReference>
<evidence type="ECO:0000256" key="3">
    <source>
        <dbReference type="ARBA" id="ARBA00011918"/>
    </source>
</evidence>
<keyword evidence="4" id="KW-0489">Methyltransferase</keyword>
<dbReference type="NCBIfam" id="TIGR00589">
    <property type="entry name" value="ogt"/>
    <property type="match status" value="1"/>
</dbReference>
<evidence type="ECO:0000313" key="10">
    <source>
        <dbReference type="EMBL" id="CAB4747545.1"/>
    </source>
</evidence>
<dbReference type="AlphaFoldDB" id="A0A6J6TLA6"/>
<dbReference type="EMBL" id="CAEZYZ010000094">
    <property type="protein sequence ID" value="CAB4747545.1"/>
    <property type="molecule type" value="Genomic_DNA"/>
</dbReference>
<dbReference type="PANTHER" id="PTHR10815:SF13">
    <property type="entry name" value="METHYLATED-DNA--PROTEIN-CYSTEINE METHYLTRANSFERASE"/>
    <property type="match status" value="1"/>
</dbReference>